<dbReference type="OrthoDB" id="3800599at2759"/>
<evidence type="ECO:0000313" key="2">
    <source>
        <dbReference type="Proteomes" id="UP000651452"/>
    </source>
</evidence>
<gene>
    <name evidence="1" type="ORF">EKO04_003295</name>
</gene>
<keyword evidence="2" id="KW-1185">Reference proteome</keyword>
<sequence>MTEERIEFLQRGEHIVCWSEEEMAIAQLRLLKDYVDAHADELYRQWRQTSSEPDWRIFVVLPVVQLFKGWNLPKRMCRYFADHDTFYELVVWAELVRLMNTTRKMMKQIHGKDTPFPQLKELHRSLMLAKDRYEIEKGTWSTNRFGILECEMVAQDAFSMAMST</sequence>
<name>A0A8H7JB74_9PLEO</name>
<dbReference type="AlphaFoldDB" id="A0A8H7JB74"/>
<evidence type="ECO:0000313" key="1">
    <source>
        <dbReference type="EMBL" id="KAF9699116.1"/>
    </source>
</evidence>
<organism evidence="1 2">
    <name type="scientific">Ascochyta lentis</name>
    <dbReference type="NCBI Taxonomy" id="205686"/>
    <lineage>
        <taxon>Eukaryota</taxon>
        <taxon>Fungi</taxon>
        <taxon>Dikarya</taxon>
        <taxon>Ascomycota</taxon>
        <taxon>Pezizomycotina</taxon>
        <taxon>Dothideomycetes</taxon>
        <taxon>Pleosporomycetidae</taxon>
        <taxon>Pleosporales</taxon>
        <taxon>Pleosporineae</taxon>
        <taxon>Didymellaceae</taxon>
        <taxon>Ascochyta</taxon>
    </lineage>
</organism>
<proteinExistence type="predicted"/>
<protein>
    <submittedName>
        <fullName evidence="1">Uncharacterized protein</fullName>
    </submittedName>
</protein>
<accession>A0A8H7JB74</accession>
<dbReference type="Proteomes" id="UP000651452">
    <property type="component" value="Unassembled WGS sequence"/>
</dbReference>
<reference evidence="1" key="2">
    <citation type="submission" date="2020-09" db="EMBL/GenBank/DDBJ databases">
        <title>Reference genome assembly for Australian Ascochyta lentis isolate Al4.</title>
        <authorList>
            <person name="Lee R.C."/>
            <person name="Farfan-Caceres L.M."/>
            <person name="Debler J.W."/>
            <person name="Williams A.H."/>
            <person name="Henares B.M."/>
        </authorList>
    </citation>
    <scope>NUCLEOTIDE SEQUENCE</scope>
    <source>
        <strain evidence="1">Al4</strain>
    </source>
</reference>
<comment type="caution">
    <text evidence="1">The sequence shown here is derived from an EMBL/GenBank/DDBJ whole genome shotgun (WGS) entry which is preliminary data.</text>
</comment>
<reference evidence="1" key="1">
    <citation type="submission" date="2018-12" db="EMBL/GenBank/DDBJ databases">
        <authorList>
            <person name="Syme R.A."/>
            <person name="Farfan-Caceres L."/>
            <person name="Lichtenzveig J."/>
        </authorList>
    </citation>
    <scope>NUCLEOTIDE SEQUENCE</scope>
    <source>
        <strain evidence="1">Al4</strain>
    </source>
</reference>
<dbReference type="EMBL" id="RZGK01000005">
    <property type="protein sequence ID" value="KAF9699116.1"/>
    <property type="molecule type" value="Genomic_DNA"/>
</dbReference>